<dbReference type="GO" id="GO:0032259">
    <property type="term" value="P:methylation"/>
    <property type="evidence" value="ECO:0007669"/>
    <property type="project" value="UniProtKB-KW"/>
</dbReference>
<evidence type="ECO:0000313" key="1">
    <source>
        <dbReference type="EMBL" id="KGX86765.1"/>
    </source>
</evidence>
<dbReference type="Proteomes" id="UP000030401">
    <property type="component" value="Unassembled WGS sequence"/>
</dbReference>
<dbReference type="PANTHER" id="PTHR35276">
    <property type="entry name" value="S-ADENOSYL-L-METHIONINE-DEPENDENT METHYLTRANSFERASES SUPERFAMILY PROTEIN"/>
    <property type="match status" value="1"/>
</dbReference>
<dbReference type="InterPro" id="IPR010719">
    <property type="entry name" value="MnmM_MeTrfase"/>
</dbReference>
<keyword evidence="2" id="KW-1185">Reference proteome</keyword>
<reference evidence="1 2" key="1">
    <citation type="submission" date="2013-08" db="EMBL/GenBank/DDBJ databases">
        <authorList>
            <person name="Huang J."/>
            <person name="Wang G."/>
        </authorList>
    </citation>
    <scope>NUCLEOTIDE SEQUENCE [LARGE SCALE GENOMIC DNA]</scope>
    <source>
        <strain evidence="1 2">JSM 072002</strain>
    </source>
</reference>
<dbReference type="STRING" id="1385512.N784_03990"/>
<dbReference type="PANTHER" id="PTHR35276:SF1">
    <property type="entry name" value="TRNA (MNM(5)S(2)U34)-METHYLTRANSFERASE, CHLOROPLASTIC"/>
    <property type="match status" value="1"/>
</dbReference>
<keyword evidence="1" id="KW-0808">Transferase</keyword>
<gene>
    <name evidence="1" type="ORF">N784_03990</name>
</gene>
<dbReference type="eggNOG" id="COG2265">
    <property type="taxonomic scope" value="Bacteria"/>
</dbReference>
<protein>
    <submittedName>
        <fullName evidence="1">rRNA methyltransferase</fullName>
    </submittedName>
</protein>
<dbReference type="RefSeq" id="WP_036834213.1">
    <property type="nucleotide sequence ID" value="NZ_AVPG01000011.1"/>
</dbReference>
<keyword evidence="1" id="KW-0489">Methyltransferase</keyword>
<sequence>MLYRILDYAHYLLENSVEKGELVLDGTAGNGHDTLFLSSLVGEEGHVLSFDIQQQAINATKAKLNEKKITNVTLIHDSHEKIHTYMPSEHEQIGGAIYNLGYLPGSDKSIITTPNTTLASIQTTLQYLKQHRLLVLVVYHGHPGGEEEKEALMKYLATLDQKHYSVLRYGFINQANNPPFILAIEKK</sequence>
<dbReference type="OrthoDB" id="9792989at2"/>
<evidence type="ECO:0000313" key="2">
    <source>
        <dbReference type="Proteomes" id="UP000030401"/>
    </source>
</evidence>
<dbReference type="InterPro" id="IPR029063">
    <property type="entry name" value="SAM-dependent_MTases_sf"/>
</dbReference>
<dbReference type="AlphaFoldDB" id="A0A0A5G6N8"/>
<comment type="caution">
    <text evidence="1">The sequence shown here is derived from an EMBL/GenBank/DDBJ whole genome shotgun (WGS) entry which is preliminary data.</text>
</comment>
<dbReference type="Pfam" id="PF06962">
    <property type="entry name" value="rRNA_methylase"/>
    <property type="match status" value="1"/>
</dbReference>
<accession>A0A0A5G6N8</accession>
<dbReference type="SUPFAM" id="SSF53335">
    <property type="entry name" value="S-adenosyl-L-methionine-dependent methyltransferases"/>
    <property type="match status" value="1"/>
</dbReference>
<name>A0A0A5G6N8_9BACI</name>
<proteinExistence type="predicted"/>
<dbReference type="EMBL" id="AVPG01000011">
    <property type="protein sequence ID" value="KGX86765.1"/>
    <property type="molecule type" value="Genomic_DNA"/>
</dbReference>
<dbReference type="GO" id="GO:0008168">
    <property type="term" value="F:methyltransferase activity"/>
    <property type="evidence" value="ECO:0007669"/>
    <property type="project" value="UniProtKB-KW"/>
</dbReference>
<dbReference type="Gene3D" id="3.40.50.150">
    <property type="entry name" value="Vaccinia Virus protein VP39"/>
    <property type="match status" value="1"/>
</dbReference>
<organism evidence="1 2">
    <name type="scientific">Pontibacillus litoralis JSM 072002</name>
    <dbReference type="NCBI Taxonomy" id="1385512"/>
    <lineage>
        <taxon>Bacteria</taxon>
        <taxon>Bacillati</taxon>
        <taxon>Bacillota</taxon>
        <taxon>Bacilli</taxon>
        <taxon>Bacillales</taxon>
        <taxon>Bacillaceae</taxon>
        <taxon>Pontibacillus</taxon>
    </lineage>
</organism>